<reference evidence="3" key="1">
    <citation type="submission" date="2007-07" db="EMBL/GenBank/DDBJ databases">
        <title>Complete genome sequence of Campylobacter hominis ATCC BAA-381, a commensal isolated from the human gastrointestinal tract.</title>
        <authorList>
            <person name="Fouts D.E."/>
            <person name="Mongodin E.F."/>
            <person name="Puiu D."/>
            <person name="Sebastian Y."/>
            <person name="Miller W.G."/>
            <person name="Mandrell R.E."/>
            <person name="Nelson K.E."/>
        </authorList>
    </citation>
    <scope>NUCLEOTIDE SEQUENCE [LARGE SCALE GENOMIC DNA]</scope>
    <source>
        <strain evidence="3">ATCC BAA-381 / LMG 19568 / NCTC 13146 / CH001A</strain>
    </source>
</reference>
<name>A7I211_CAMHC</name>
<feature type="transmembrane region" description="Helical" evidence="1">
    <location>
        <begin position="6"/>
        <end position="27"/>
    </location>
</feature>
<sequence>MILLYIFCLTVGSILLSTSVFYILMFLKLLKSEISQNFKPNFAKIGVF</sequence>
<accession>A7I211</accession>
<dbReference type="EMBL" id="CP000776">
    <property type="protein sequence ID" value="ABS51860.1"/>
    <property type="molecule type" value="Genomic_DNA"/>
</dbReference>
<evidence type="ECO:0000313" key="3">
    <source>
        <dbReference type="Proteomes" id="UP000002407"/>
    </source>
</evidence>
<keyword evidence="3" id="KW-1185">Reference proteome</keyword>
<dbReference type="STRING" id="360107.CHAB381_0991"/>
<evidence type="ECO:0000313" key="2">
    <source>
        <dbReference type="EMBL" id="ABS51860.1"/>
    </source>
</evidence>
<evidence type="ECO:0000256" key="1">
    <source>
        <dbReference type="SAM" id="Phobius"/>
    </source>
</evidence>
<dbReference type="HOGENOM" id="CLU_3150590_0_0_7"/>
<gene>
    <name evidence="2" type="ordered locus">CHAB381_0991</name>
</gene>
<dbReference type="Proteomes" id="UP000002407">
    <property type="component" value="Chromosome"/>
</dbReference>
<keyword evidence="1" id="KW-0472">Membrane</keyword>
<dbReference type="KEGG" id="cha:CHAB381_0991"/>
<keyword evidence="1" id="KW-0812">Transmembrane</keyword>
<keyword evidence="1" id="KW-1133">Transmembrane helix</keyword>
<organism evidence="2 3">
    <name type="scientific">Campylobacter hominis (strain ATCC BAA-381 / DSM 21671 / CCUG 45161 / LMG 19568 / NCTC 13146 / CH001A)</name>
    <dbReference type="NCBI Taxonomy" id="360107"/>
    <lineage>
        <taxon>Bacteria</taxon>
        <taxon>Pseudomonadati</taxon>
        <taxon>Campylobacterota</taxon>
        <taxon>Epsilonproteobacteria</taxon>
        <taxon>Campylobacterales</taxon>
        <taxon>Campylobacteraceae</taxon>
        <taxon>Campylobacter</taxon>
    </lineage>
</organism>
<dbReference type="AlphaFoldDB" id="A7I211"/>
<proteinExistence type="predicted"/>
<protein>
    <submittedName>
        <fullName evidence="2">Uncharacterized protein</fullName>
    </submittedName>
</protein>